<dbReference type="RefSeq" id="WP_210657652.1">
    <property type="nucleotide sequence ID" value="NZ_JAGKQQ010000001.1"/>
</dbReference>
<dbReference type="EMBL" id="JAGKQQ010000001">
    <property type="protein sequence ID" value="MBP3958035.1"/>
    <property type="molecule type" value="Genomic_DNA"/>
</dbReference>
<dbReference type="Proteomes" id="UP000676565">
    <property type="component" value="Unassembled WGS sequence"/>
</dbReference>
<sequence>MPAYDIILDNEGDPQIAVLTTTVKSDLDKDKLKLAVASLKRQGKVGQDNLNKNKGRS</sequence>
<proteinExistence type="predicted"/>
<reference evidence="1 2" key="1">
    <citation type="submission" date="2021-04" db="EMBL/GenBank/DDBJ databases">
        <authorList>
            <person name="Ivanova A."/>
        </authorList>
    </citation>
    <scope>NUCLEOTIDE SEQUENCE [LARGE SCALE GENOMIC DNA]</scope>
    <source>
        <strain evidence="1 2">G18</strain>
    </source>
</reference>
<organism evidence="1 2">
    <name type="scientific">Gemmata palustris</name>
    <dbReference type="NCBI Taxonomy" id="2822762"/>
    <lineage>
        <taxon>Bacteria</taxon>
        <taxon>Pseudomonadati</taxon>
        <taxon>Planctomycetota</taxon>
        <taxon>Planctomycetia</taxon>
        <taxon>Gemmatales</taxon>
        <taxon>Gemmataceae</taxon>
        <taxon>Gemmata</taxon>
    </lineage>
</organism>
<evidence type="ECO:0000313" key="2">
    <source>
        <dbReference type="Proteomes" id="UP000676565"/>
    </source>
</evidence>
<comment type="caution">
    <text evidence="1">The sequence shown here is derived from an EMBL/GenBank/DDBJ whole genome shotgun (WGS) entry which is preliminary data.</text>
</comment>
<keyword evidence="2" id="KW-1185">Reference proteome</keyword>
<evidence type="ECO:0000313" key="1">
    <source>
        <dbReference type="EMBL" id="MBP3958035.1"/>
    </source>
</evidence>
<protein>
    <submittedName>
        <fullName evidence="1">Uncharacterized protein</fullName>
    </submittedName>
</protein>
<gene>
    <name evidence="1" type="ORF">J8F10_22495</name>
</gene>
<accession>A0ABS5BWJ0</accession>
<name>A0ABS5BWJ0_9BACT</name>